<sequence>MRPKAEPIVLMEKTVLVEMKRCVSCGNYKELPDYVRDTRAKNGFKGSCKSCERVSRKRNLRK</sequence>
<reference evidence="1" key="1">
    <citation type="submission" date="2023-06" db="EMBL/GenBank/DDBJ databases">
        <title>Comparative genomics of Bacillaceae isolates and their secondary metabolite potential.</title>
        <authorList>
            <person name="Song L."/>
            <person name="Nielsen L.J."/>
            <person name="Mohite O."/>
            <person name="Xu X."/>
            <person name="Weber T."/>
            <person name="Kovacs A.T."/>
        </authorList>
    </citation>
    <scope>NUCLEOTIDE SEQUENCE</scope>
    <source>
        <strain evidence="1">G1S1</strain>
    </source>
</reference>
<evidence type="ECO:0000313" key="2">
    <source>
        <dbReference type="Proteomes" id="UP001238973"/>
    </source>
</evidence>
<dbReference type="Proteomes" id="UP001238973">
    <property type="component" value="Unassembled WGS sequence"/>
</dbReference>
<dbReference type="EMBL" id="JAUCFI010000003">
    <property type="protein sequence ID" value="MDM5285655.1"/>
    <property type="molecule type" value="Genomic_DNA"/>
</dbReference>
<comment type="caution">
    <text evidence="1">The sequence shown here is derived from an EMBL/GenBank/DDBJ whole genome shotgun (WGS) entry which is preliminary data.</text>
</comment>
<gene>
    <name evidence="1" type="ORF">QUF85_20465</name>
</gene>
<accession>A0AAJ1VDI8</accession>
<protein>
    <submittedName>
        <fullName evidence="1">Uncharacterized protein</fullName>
    </submittedName>
</protein>
<name>A0AAJ1VDI8_9BACI</name>
<dbReference type="AlphaFoldDB" id="A0AAJ1VDI8"/>
<dbReference type="RefSeq" id="WP_289350550.1">
    <property type="nucleotide sequence ID" value="NZ_JAUCFI010000003.1"/>
</dbReference>
<organism evidence="1 2">
    <name type="scientific">Peribacillus frigoritolerans</name>
    <dbReference type="NCBI Taxonomy" id="450367"/>
    <lineage>
        <taxon>Bacteria</taxon>
        <taxon>Bacillati</taxon>
        <taxon>Bacillota</taxon>
        <taxon>Bacilli</taxon>
        <taxon>Bacillales</taxon>
        <taxon>Bacillaceae</taxon>
        <taxon>Peribacillus</taxon>
    </lineage>
</organism>
<proteinExistence type="predicted"/>
<evidence type="ECO:0000313" key="1">
    <source>
        <dbReference type="EMBL" id="MDM5285655.1"/>
    </source>
</evidence>